<keyword evidence="1" id="KW-0378">Hydrolase</keyword>
<dbReference type="GO" id="GO:0016787">
    <property type="term" value="F:hydrolase activity"/>
    <property type="evidence" value="ECO:0007669"/>
    <property type="project" value="UniProtKB-KW"/>
</dbReference>
<evidence type="ECO:0000313" key="1">
    <source>
        <dbReference type="EMBL" id="DAF89865.1"/>
    </source>
</evidence>
<sequence>MNINEILLKVKQVANKQDKTDNLLETTSKVIPLAINEVKSSLEETKNEVNSLNTSKVDKIEGKSLSTNDYDNVEKAKVATITNKAEKTTTDNLQSQVDNLVLHSGGDSNLEVAQARVDYVGNTFPTLKSKDDNVEKLLFEMSSIYNKITFEQGGTGTNGDYSTTNRLRSVGFFNINGTFSVEIDSSWKFNLLEYNNEGALVKNYGFTSNMLTVNGIVDNKFRIVLGKTNDSTITPDLASGILSILYTPNSGIFKELKETKKIKNTFIDKELLAFKNEYGYYQQGNFVSSSVNITYYYDVSDLKSINLTTTQVQYKNIYTLLSKEFNVIDYIRVNDASLTYNQEEINLNGACYIAISEPKNSPVNKKITYLSPVIKENTNNEQNHRWYGKKIVWLGTSIPAGGKEGKNNPLSYPMILGKRLGANVINEAVGESSLHCKAVHRISEANPYGFEENWNKCARCLTNTLEEVEWLLTNWNNTTIFTSGTLTTLTEEDKAFYRRCSFENKLLPHLESGDADLFVLDHGHNDRYNANKKDGVSVDDSVIMEEYGEFNLYTFEGASNFIINKILTSNAENRICFIGEYENQKLPLVSQFQLRVAEKWLFPIYKQWEKLGWTQNKITTTGYWDNSTGLWVESGGEEQQITMLNRWVRDNIHPNSDNSGKATKLLVDNMKIWFLYNV</sequence>
<organism evidence="1">
    <name type="scientific">Siphoviridae sp. cteLh2</name>
    <dbReference type="NCBI Taxonomy" id="2825590"/>
    <lineage>
        <taxon>Viruses</taxon>
        <taxon>Duplodnaviria</taxon>
        <taxon>Heunggongvirae</taxon>
        <taxon>Uroviricota</taxon>
        <taxon>Caudoviricetes</taxon>
    </lineage>
</organism>
<dbReference type="EMBL" id="BK016017">
    <property type="protein sequence ID" value="DAF89865.1"/>
    <property type="molecule type" value="Genomic_DNA"/>
</dbReference>
<reference evidence="1" key="1">
    <citation type="journal article" date="2021" name="Proc. Natl. Acad. Sci. U.S.A.">
        <title>A Catalog of Tens of Thousands of Viruses from Human Metagenomes Reveals Hidden Associations with Chronic Diseases.</title>
        <authorList>
            <person name="Tisza M.J."/>
            <person name="Buck C.B."/>
        </authorList>
    </citation>
    <scope>NUCLEOTIDE SEQUENCE</scope>
    <source>
        <strain evidence="1">CteLh2</strain>
    </source>
</reference>
<dbReference type="Gene3D" id="3.40.50.1110">
    <property type="entry name" value="SGNH hydrolase"/>
    <property type="match status" value="1"/>
</dbReference>
<accession>A0A8S5U5V8</accession>
<dbReference type="InterPro" id="IPR036514">
    <property type="entry name" value="SGNH_hydro_sf"/>
</dbReference>
<dbReference type="SUPFAM" id="SSF52266">
    <property type="entry name" value="SGNH hydrolase"/>
    <property type="match status" value="1"/>
</dbReference>
<name>A0A8S5U5V8_9CAUD</name>
<protein>
    <submittedName>
        <fullName evidence="1">Hydrolase-like protein</fullName>
    </submittedName>
</protein>
<proteinExistence type="predicted"/>